<evidence type="ECO:0000313" key="1">
    <source>
        <dbReference type="EMBL" id="MCY1080136.1"/>
    </source>
</evidence>
<evidence type="ECO:0000313" key="2">
    <source>
        <dbReference type="Proteomes" id="UP001207654"/>
    </source>
</evidence>
<keyword evidence="2" id="KW-1185">Reference proteome</keyword>
<reference evidence="1 2" key="1">
    <citation type="submission" date="2022-11" db="EMBL/GenBank/DDBJ databases">
        <title>Minimal conservation of predation-associated metabolite biosynthetic gene clusters underscores biosynthetic potential of Myxococcota including descriptions for ten novel species: Archangium lansinium sp. nov., Myxococcus landrumus sp. nov., Nannocystis bai.</title>
        <authorList>
            <person name="Ahearne A."/>
            <person name="Stevens C."/>
            <person name="Phillips K."/>
        </authorList>
    </citation>
    <scope>NUCLEOTIDE SEQUENCE [LARGE SCALE GENOMIC DNA]</scope>
    <source>
        <strain evidence="1 2">MIWBW</strain>
    </source>
</reference>
<accession>A0ABT4AFQ6</accession>
<evidence type="ECO:0008006" key="3">
    <source>
        <dbReference type="Google" id="ProtNLM"/>
    </source>
</evidence>
<organism evidence="1 2">
    <name type="scientific">Archangium lansingense</name>
    <dbReference type="NCBI Taxonomy" id="2995310"/>
    <lineage>
        <taxon>Bacteria</taxon>
        <taxon>Pseudomonadati</taxon>
        <taxon>Myxococcota</taxon>
        <taxon>Myxococcia</taxon>
        <taxon>Myxococcales</taxon>
        <taxon>Cystobacterineae</taxon>
        <taxon>Archangiaceae</taxon>
        <taxon>Archangium</taxon>
    </lineage>
</organism>
<sequence>MAGARSGLVGIWDRPFINLEPYLELAQLASLDDEICYALAQVGTSYTGGSHKAMGIVPPSLADDPYVDYGQVIRGFSEKEFATFVSLGNDAGAFDPRRRHEYEFGEERDHPLTREQMRFLEFKHGVYFPWKVFYELIPGGYWSEKSTSAGKDFTREARLYFPRTVAFVKSLPFRELGRCTLLGLNANDHGTVHRDGEPEDQTAPDHFITVCPRGNKRLYLWDEERQEKTHVDGHAYWFNDFDYHGVEAAPFFRYSLRVDGVFEPAFFERLQRDHAPQGERASSS</sequence>
<dbReference type="EMBL" id="JAPNKA010000001">
    <property type="protein sequence ID" value="MCY1080136.1"/>
    <property type="molecule type" value="Genomic_DNA"/>
</dbReference>
<dbReference type="Proteomes" id="UP001207654">
    <property type="component" value="Unassembled WGS sequence"/>
</dbReference>
<proteinExistence type="predicted"/>
<dbReference type="RefSeq" id="WP_267538812.1">
    <property type="nucleotide sequence ID" value="NZ_JAPNKA010000001.1"/>
</dbReference>
<name>A0ABT4AFQ6_9BACT</name>
<comment type="caution">
    <text evidence="1">The sequence shown here is derived from an EMBL/GenBank/DDBJ whole genome shotgun (WGS) entry which is preliminary data.</text>
</comment>
<protein>
    <recommendedName>
        <fullName evidence="3">Aspartyl/asparaginy/proline hydroxylase domain-containing protein</fullName>
    </recommendedName>
</protein>
<gene>
    <name evidence="1" type="ORF">OV287_37360</name>
</gene>